<dbReference type="GO" id="GO:0005886">
    <property type="term" value="C:plasma membrane"/>
    <property type="evidence" value="ECO:0007669"/>
    <property type="project" value="TreeGrafter"/>
</dbReference>
<feature type="transmembrane region" description="Helical" evidence="6">
    <location>
        <begin position="129"/>
        <end position="149"/>
    </location>
</feature>
<feature type="transmembrane region" description="Helical" evidence="6">
    <location>
        <begin position="284"/>
        <end position="304"/>
    </location>
</feature>
<keyword evidence="4 6" id="KW-1133">Transmembrane helix</keyword>
<proteinExistence type="predicted"/>
<feature type="transmembrane region" description="Helical" evidence="6">
    <location>
        <begin position="200"/>
        <end position="224"/>
    </location>
</feature>
<dbReference type="STRING" id="1890364.A0A2P6N438"/>
<dbReference type="PANTHER" id="PTHR23502">
    <property type="entry name" value="MAJOR FACILITATOR SUPERFAMILY"/>
    <property type="match status" value="1"/>
</dbReference>
<dbReference type="PROSITE" id="PS50850">
    <property type="entry name" value="MFS"/>
    <property type="match status" value="1"/>
</dbReference>
<dbReference type="PANTHER" id="PTHR23502:SF132">
    <property type="entry name" value="POLYAMINE TRANSPORTER 2-RELATED"/>
    <property type="match status" value="1"/>
</dbReference>
<protein>
    <recommendedName>
        <fullName evidence="7">Major facilitator superfamily (MFS) profile domain-containing protein</fullName>
    </recommendedName>
</protein>
<sequence length="648" mass="71575">MSIKVFGRGADSFTGLNLPLSPMTPLASFQSLAPRAGAILLDYSAIEEYVPLYYHLSASHLSISCRVHTVTARGQVVANATEGQYKNRLRWGVITRREEIKTWRKDKYLVEFSPGDKENPKNWSNRKKWVVATAMLGVNVVISMISSGYSLGIPGVVRDLGGSTEGGTVGTTLFLVGRALGPLIIAPLSETYGRIPVMHVTVIGFAASLVGCALAVNLGMLLAFRFLSGFIGSIGSNVGGTLKDMWSHEEIGPSQCAFAVVVLAGPELGPIIYGWTYQRLGWRWIFWLQLILTGATELMILLVIPETREAAILTKRAKKKNKEENDDKWHAKEDYHNIAMGELVQTHLLLPGKMLVTEPVVVMLSLYGAFLFSLIFLNLGGISVVFETLYNFSPGQVGLAHLGDFVGYSAAALLYPIQEHLYQKRRRENNGEGCPEDRMLWSFVGAFLLPAGLFWYGWTNYASVLWIVPILSGLCYGLGSAMLFTSIFAYLVDSYRDVSSSAIAGLNFSRNILAAGFSLFARQMFQNLGFHWAPSTLGFISLGLAIIPFVIYKYGSKLREKSKTLKEMGGSKCFQGLLYTHHPPLLLDIPPNIQLSIVQGDHEGFILITSVKVMTDQSILQTRKCANYLYKKRRKKCSDVPDALIPPK</sequence>
<reference evidence="8 9" key="1">
    <citation type="journal article" date="2018" name="Genome Biol. Evol.">
        <title>Multiple Roots of Fruiting Body Formation in Amoebozoa.</title>
        <authorList>
            <person name="Hillmann F."/>
            <person name="Forbes G."/>
            <person name="Novohradska S."/>
            <person name="Ferling I."/>
            <person name="Riege K."/>
            <person name="Groth M."/>
            <person name="Westermann M."/>
            <person name="Marz M."/>
            <person name="Spaller T."/>
            <person name="Winckler T."/>
            <person name="Schaap P."/>
            <person name="Glockner G."/>
        </authorList>
    </citation>
    <scope>NUCLEOTIDE SEQUENCE [LARGE SCALE GENOMIC DNA]</scope>
    <source>
        <strain evidence="8 9">Jena</strain>
    </source>
</reference>
<dbReference type="InParanoid" id="A0A2P6N438"/>
<feature type="transmembrane region" description="Helical" evidence="6">
    <location>
        <begin position="360"/>
        <end position="386"/>
    </location>
</feature>
<dbReference type="CDD" id="cd17323">
    <property type="entry name" value="MFS_Tpo1_MDR_like"/>
    <property type="match status" value="1"/>
</dbReference>
<keyword evidence="3 6" id="KW-0812">Transmembrane</keyword>
<keyword evidence="9" id="KW-1185">Reference proteome</keyword>
<dbReference type="EMBL" id="MDYQ01000210">
    <property type="protein sequence ID" value="PRP78702.1"/>
    <property type="molecule type" value="Genomic_DNA"/>
</dbReference>
<organism evidence="8 9">
    <name type="scientific">Planoprotostelium fungivorum</name>
    <dbReference type="NCBI Taxonomy" id="1890364"/>
    <lineage>
        <taxon>Eukaryota</taxon>
        <taxon>Amoebozoa</taxon>
        <taxon>Evosea</taxon>
        <taxon>Variosea</taxon>
        <taxon>Cavosteliida</taxon>
        <taxon>Cavosteliaceae</taxon>
        <taxon>Planoprotostelium</taxon>
    </lineage>
</organism>
<dbReference type="Proteomes" id="UP000241769">
    <property type="component" value="Unassembled WGS sequence"/>
</dbReference>
<feature type="domain" description="Major facilitator superfamily (MFS) profile" evidence="7">
    <location>
        <begin position="127"/>
        <end position="561"/>
    </location>
</feature>
<feature type="transmembrane region" description="Helical" evidence="6">
    <location>
        <begin position="464"/>
        <end position="492"/>
    </location>
</feature>
<comment type="caution">
    <text evidence="8">The sequence shown here is derived from an EMBL/GenBank/DDBJ whole genome shotgun (WGS) entry which is preliminary data.</text>
</comment>
<keyword evidence="2" id="KW-0813">Transport</keyword>
<dbReference type="GO" id="GO:0022857">
    <property type="term" value="F:transmembrane transporter activity"/>
    <property type="evidence" value="ECO:0007669"/>
    <property type="project" value="InterPro"/>
</dbReference>
<feature type="transmembrane region" description="Helical" evidence="6">
    <location>
        <begin position="438"/>
        <end position="458"/>
    </location>
</feature>
<evidence type="ECO:0000256" key="2">
    <source>
        <dbReference type="ARBA" id="ARBA00022448"/>
    </source>
</evidence>
<feature type="transmembrane region" description="Helical" evidence="6">
    <location>
        <begin position="504"/>
        <end position="525"/>
    </location>
</feature>
<dbReference type="InterPro" id="IPR036259">
    <property type="entry name" value="MFS_trans_sf"/>
</dbReference>
<feature type="transmembrane region" description="Helical" evidence="6">
    <location>
        <begin position="398"/>
        <end position="417"/>
    </location>
</feature>
<evidence type="ECO:0000313" key="9">
    <source>
        <dbReference type="Proteomes" id="UP000241769"/>
    </source>
</evidence>
<name>A0A2P6N438_9EUKA</name>
<dbReference type="SUPFAM" id="SSF103473">
    <property type="entry name" value="MFS general substrate transporter"/>
    <property type="match status" value="1"/>
</dbReference>
<evidence type="ECO:0000313" key="8">
    <source>
        <dbReference type="EMBL" id="PRP78702.1"/>
    </source>
</evidence>
<accession>A0A2P6N438</accession>
<gene>
    <name evidence="8" type="ORF">PROFUN_13441</name>
</gene>
<dbReference type="InterPro" id="IPR020846">
    <property type="entry name" value="MFS_dom"/>
</dbReference>
<dbReference type="Gene3D" id="1.20.1250.20">
    <property type="entry name" value="MFS general substrate transporter like domains"/>
    <property type="match status" value="1"/>
</dbReference>
<dbReference type="FunFam" id="1.20.1250.20:FF:000082">
    <property type="entry name" value="MFS multidrug transporter, putative"/>
    <property type="match status" value="1"/>
</dbReference>
<keyword evidence="5 6" id="KW-0472">Membrane</keyword>
<comment type="subcellular location">
    <subcellularLocation>
        <location evidence="1">Membrane</location>
        <topology evidence="1">Multi-pass membrane protein</topology>
    </subcellularLocation>
</comment>
<dbReference type="AlphaFoldDB" id="A0A2P6N438"/>
<evidence type="ECO:0000256" key="5">
    <source>
        <dbReference type="ARBA" id="ARBA00023136"/>
    </source>
</evidence>
<evidence type="ECO:0000256" key="1">
    <source>
        <dbReference type="ARBA" id="ARBA00004141"/>
    </source>
</evidence>
<feature type="transmembrane region" description="Helical" evidence="6">
    <location>
        <begin position="169"/>
        <end position="188"/>
    </location>
</feature>
<evidence type="ECO:0000256" key="6">
    <source>
        <dbReference type="SAM" id="Phobius"/>
    </source>
</evidence>
<dbReference type="Pfam" id="PF07690">
    <property type="entry name" value="MFS_1"/>
    <property type="match status" value="1"/>
</dbReference>
<dbReference type="OrthoDB" id="3936150at2759"/>
<evidence type="ECO:0000259" key="7">
    <source>
        <dbReference type="PROSITE" id="PS50850"/>
    </source>
</evidence>
<evidence type="ECO:0000256" key="3">
    <source>
        <dbReference type="ARBA" id="ARBA00022692"/>
    </source>
</evidence>
<evidence type="ECO:0000256" key="4">
    <source>
        <dbReference type="ARBA" id="ARBA00022989"/>
    </source>
</evidence>
<feature type="transmembrane region" description="Helical" evidence="6">
    <location>
        <begin position="531"/>
        <end position="552"/>
    </location>
</feature>
<dbReference type="InterPro" id="IPR011701">
    <property type="entry name" value="MFS"/>
</dbReference>